<evidence type="ECO:0000313" key="1">
    <source>
        <dbReference type="EMBL" id="ERT13966.1"/>
    </source>
</evidence>
<organism evidence="1 2">
    <name type="scientific">Photorhabdus temperata J3</name>
    <dbReference type="NCBI Taxonomy" id="1389415"/>
    <lineage>
        <taxon>Bacteria</taxon>
        <taxon>Pseudomonadati</taxon>
        <taxon>Pseudomonadota</taxon>
        <taxon>Gammaproteobacteria</taxon>
        <taxon>Enterobacterales</taxon>
        <taxon>Morganellaceae</taxon>
        <taxon>Photorhabdus</taxon>
    </lineage>
</organism>
<dbReference type="Proteomes" id="UP000017133">
    <property type="component" value="Unassembled WGS sequence"/>
</dbReference>
<sequence>MQHNNAENNLVRIQLNHLFADFVIHGKLFNWLMGKFIPWLKTLLKLVPFFKCIV</sequence>
<dbReference type="AlphaFoldDB" id="U7R557"/>
<dbReference type="PATRIC" id="fig|1389415.4.peg.1165"/>
<proteinExistence type="predicted"/>
<keyword evidence="2" id="KW-1185">Reference proteome</keyword>
<evidence type="ECO:0000313" key="2">
    <source>
        <dbReference type="Proteomes" id="UP000017133"/>
    </source>
</evidence>
<accession>U7R557</accession>
<reference evidence="1 2" key="1">
    <citation type="submission" date="2013-10" db="EMBL/GenBank/DDBJ databases">
        <title>Whole Genome Shotgun Sequence of Photorhabdus temperata J3.</title>
        <authorList>
            <person name="Park G.-S."/>
            <person name="Hong S.-J."/>
            <person name="Shin J.-H."/>
        </authorList>
    </citation>
    <scope>NUCLEOTIDE SEQUENCE [LARGE SCALE GENOMIC DNA]</scope>
    <source>
        <strain evidence="1 2">J3</strain>
    </source>
</reference>
<name>U7R557_PHOTE</name>
<protein>
    <submittedName>
        <fullName evidence="1">Uncharacterized protein</fullName>
    </submittedName>
</protein>
<gene>
    <name evidence="1" type="ORF">O185_05860</name>
</gene>
<dbReference type="EMBL" id="AXDT01000047">
    <property type="protein sequence ID" value="ERT13966.1"/>
    <property type="molecule type" value="Genomic_DNA"/>
</dbReference>
<comment type="caution">
    <text evidence="1">The sequence shown here is derived from an EMBL/GenBank/DDBJ whole genome shotgun (WGS) entry which is preliminary data.</text>
</comment>